<dbReference type="GO" id="GO:0016491">
    <property type="term" value="F:oxidoreductase activity"/>
    <property type="evidence" value="ECO:0007669"/>
    <property type="project" value="UniProtKB-KW"/>
</dbReference>
<dbReference type="Gene3D" id="3.40.50.720">
    <property type="entry name" value="NAD(P)-binding Rossmann-like Domain"/>
    <property type="match status" value="1"/>
</dbReference>
<keyword evidence="1" id="KW-0560">Oxidoreductase</keyword>
<evidence type="ECO:0000256" key="2">
    <source>
        <dbReference type="RuleBase" id="RU000363"/>
    </source>
</evidence>
<comment type="caution">
    <text evidence="3">The sequence shown here is derived from an EMBL/GenBank/DDBJ whole genome shotgun (WGS) entry which is preliminary data.</text>
</comment>
<dbReference type="SUPFAM" id="SSF51735">
    <property type="entry name" value="NAD(P)-binding Rossmann-fold domains"/>
    <property type="match status" value="1"/>
</dbReference>
<comment type="similarity">
    <text evidence="2">Belongs to the short-chain dehydrogenases/reductases (SDR) family.</text>
</comment>
<dbReference type="AlphaFoldDB" id="A0A916TVF5"/>
<dbReference type="NCBIfam" id="NF004846">
    <property type="entry name" value="PRK06197.1"/>
    <property type="match status" value="1"/>
</dbReference>
<dbReference type="Proteomes" id="UP000608154">
    <property type="component" value="Unassembled WGS sequence"/>
</dbReference>
<dbReference type="PRINTS" id="PR00081">
    <property type="entry name" value="GDHRDH"/>
</dbReference>
<proteinExistence type="inferred from homology"/>
<dbReference type="NCBIfam" id="NF004513">
    <property type="entry name" value="PRK05854.1"/>
    <property type="match status" value="1"/>
</dbReference>
<dbReference type="PANTHER" id="PTHR43157:SF31">
    <property type="entry name" value="PHOSPHATIDYLINOSITOL-GLYCAN BIOSYNTHESIS CLASS F PROTEIN"/>
    <property type="match status" value="1"/>
</dbReference>
<sequence length="304" mass="32437">MSGAQVQVPSLEGRSALITGTGGLGVLVARELARAGAEVIIAGRDPSKGDEALRLVKAAAPQSSATFELVDLADLRSVAELAGRLRDRAALDLLVNNAGIMSPPTRKTTAQAFELQFGVNYLSHFALTGHLLPLLRRSSSPRVVNVTSLAHRYAKLDFTDLQRERKYRPGEAYCQSKLAQALFARELQQRSDEHGWGLTSVAAHPGFASTNLFKGEQGDKKLSSIISTRIVMPLIGQPAEGGAAPIIYAATEADIAPGALYGPTGRFEMKGPPGKRDFAAPALDEAVAARLWEVSESLTGVRFH</sequence>
<reference evidence="3" key="2">
    <citation type="submission" date="2020-09" db="EMBL/GenBank/DDBJ databases">
        <authorList>
            <person name="Sun Q."/>
            <person name="Zhou Y."/>
        </authorList>
    </citation>
    <scope>NUCLEOTIDE SEQUENCE</scope>
    <source>
        <strain evidence="3">CGMCC 1.15095</strain>
    </source>
</reference>
<dbReference type="EMBL" id="BMHK01000040">
    <property type="protein sequence ID" value="GGC13880.1"/>
    <property type="molecule type" value="Genomic_DNA"/>
</dbReference>
<organism evidence="3 4">
    <name type="scientific">Novosphingobium endophyticum</name>
    <dbReference type="NCBI Taxonomy" id="1955250"/>
    <lineage>
        <taxon>Bacteria</taxon>
        <taxon>Pseudomonadati</taxon>
        <taxon>Pseudomonadota</taxon>
        <taxon>Alphaproteobacteria</taxon>
        <taxon>Sphingomonadales</taxon>
        <taxon>Sphingomonadaceae</taxon>
        <taxon>Novosphingobium</taxon>
    </lineage>
</organism>
<evidence type="ECO:0000313" key="4">
    <source>
        <dbReference type="Proteomes" id="UP000608154"/>
    </source>
</evidence>
<name>A0A916TVF5_9SPHN</name>
<evidence type="ECO:0000313" key="3">
    <source>
        <dbReference type="EMBL" id="GGC13880.1"/>
    </source>
</evidence>
<dbReference type="CDD" id="cd05327">
    <property type="entry name" value="retinol-DH_like_SDR_c_like"/>
    <property type="match status" value="1"/>
</dbReference>
<dbReference type="Pfam" id="PF00106">
    <property type="entry name" value="adh_short"/>
    <property type="match status" value="1"/>
</dbReference>
<dbReference type="InterPro" id="IPR036291">
    <property type="entry name" value="NAD(P)-bd_dom_sf"/>
</dbReference>
<keyword evidence="4" id="KW-1185">Reference proteome</keyword>
<dbReference type="InterPro" id="IPR002347">
    <property type="entry name" value="SDR_fam"/>
</dbReference>
<dbReference type="PRINTS" id="PR00080">
    <property type="entry name" value="SDRFAMILY"/>
</dbReference>
<evidence type="ECO:0000256" key="1">
    <source>
        <dbReference type="ARBA" id="ARBA00023002"/>
    </source>
</evidence>
<dbReference type="RefSeq" id="WP_188772941.1">
    <property type="nucleotide sequence ID" value="NZ_BMHK01000040.1"/>
</dbReference>
<accession>A0A916TVF5</accession>
<dbReference type="PANTHER" id="PTHR43157">
    <property type="entry name" value="PHOSPHATIDYLINOSITOL-GLYCAN BIOSYNTHESIS CLASS F PROTEIN-RELATED"/>
    <property type="match status" value="1"/>
</dbReference>
<gene>
    <name evidence="3" type="ORF">GCM10011494_35880</name>
</gene>
<protein>
    <submittedName>
        <fullName evidence="3">Dehydrogenase</fullName>
    </submittedName>
</protein>
<reference evidence="3" key="1">
    <citation type="journal article" date="2014" name="Int. J. Syst. Evol. Microbiol.">
        <title>Complete genome sequence of Corynebacterium casei LMG S-19264T (=DSM 44701T), isolated from a smear-ripened cheese.</title>
        <authorList>
            <consortium name="US DOE Joint Genome Institute (JGI-PGF)"/>
            <person name="Walter F."/>
            <person name="Albersmeier A."/>
            <person name="Kalinowski J."/>
            <person name="Ruckert C."/>
        </authorList>
    </citation>
    <scope>NUCLEOTIDE SEQUENCE</scope>
    <source>
        <strain evidence="3">CGMCC 1.15095</strain>
    </source>
</reference>